<dbReference type="InterPro" id="IPR036397">
    <property type="entry name" value="RNaseH_sf"/>
</dbReference>
<organism evidence="1 2">
    <name type="scientific">Trichonephila clavata</name>
    <name type="common">Joro spider</name>
    <name type="synonym">Nephila clavata</name>
    <dbReference type="NCBI Taxonomy" id="2740835"/>
    <lineage>
        <taxon>Eukaryota</taxon>
        <taxon>Metazoa</taxon>
        <taxon>Ecdysozoa</taxon>
        <taxon>Arthropoda</taxon>
        <taxon>Chelicerata</taxon>
        <taxon>Arachnida</taxon>
        <taxon>Araneae</taxon>
        <taxon>Araneomorphae</taxon>
        <taxon>Entelegynae</taxon>
        <taxon>Araneoidea</taxon>
        <taxon>Nephilidae</taxon>
        <taxon>Trichonephila</taxon>
    </lineage>
</organism>
<dbReference type="EMBL" id="BMAO01036045">
    <property type="protein sequence ID" value="GFR07698.1"/>
    <property type="molecule type" value="Genomic_DNA"/>
</dbReference>
<dbReference type="OrthoDB" id="6435879at2759"/>
<evidence type="ECO:0000313" key="1">
    <source>
        <dbReference type="EMBL" id="GFR07698.1"/>
    </source>
</evidence>
<dbReference type="GO" id="GO:0003676">
    <property type="term" value="F:nucleic acid binding"/>
    <property type="evidence" value="ECO:0007669"/>
    <property type="project" value="InterPro"/>
</dbReference>
<dbReference type="Proteomes" id="UP000887116">
    <property type="component" value="Unassembled WGS sequence"/>
</dbReference>
<comment type="caution">
    <text evidence="1">The sequence shown here is derived from an EMBL/GenBank/DDBJ whole genome shotgun (WGS) entry which is preliminary data.</text>
</comment>
<dbReference type="AlphaFoldDB" id="A0A8X6GP36"/>
<reference evidence="1" key="1">
    <citation type="submission" date="2020-07" db="EMBL/GenBank/DDBJ databases">
        <title>Multicomponent nature underlies the extraordinary mechanical properties of spider dragline silk.</title>
        <authorList>
            <person name="Kono N."/>
            <person name="Nakamura H."/>
            <person name="Mori M."/>
            <person name="Yoshida Y."/>
            <person name="Ohtoshi R."/>
            <person name="Malay A.D."/>
            <person name="Moran D.A.P."/>
            <person name="Tomita M."/>
            <person name="Numata K."/>
            <person name="Arakawa K."/>
        </authorList>
    </citation>
    <scope>NUCLEOTIDE SEQUENCE</scope>
</reference>
<accession>A0A8X6GP36</accession>
<protein>
    <submittedName>
        <fullName evidence="1">Uncharacterized protein</fullName>
    </submittedName>
</protein>
<sequence length="83" mass="9010">MDPTCQQGTGGAGGGTVMVTSVCSWRDIRPLIHLDMTLAGGMYISILSDHLPTFMFIVHSNGLDELQQVNATPHMSIIATKWH</sequence>
<proteinExistence type="predicted"/>
<dbReference type="Gene3D" id="3.30.420.10">
    <property type="entry name" value="Ribonuclease H-like superfamily/Ribonuclease H"/>
    <property type="match status" value="1"/>
</dbReference>
<keyword evidence="2" id="KW-1185">Reference proteome</keyword>
<gene>
    <name evidence="1" type="primary">AVEN_117867_1</name>
    <name evidence="1" type="ORF">TNCT_369371</name>
</gene>
<evidence type="ECO:0000313" key="2">
    <source>
        <dbReference type="Proteomes" id="UP000887116"/>
    </source>
</evidence>
<name>A0A8X6GP36_TRICU</name>